<dbReference type="InterPro" id="IPR015500">
    <property type="entry name" value="Peptidase_S8_subtilisin-rel"/>
</dbReference>
<evidence type="ECO:0000259" key="7">
    <source>
        <dbReference type="Pfam" id="PF00082"/>
    </source>
</evidence>
<keyword evidence="4 6" id="KW-0378">Hydrolase</keyword>
<organism evidence="8 9">
    <name type="scientific">Caldalkalibacillus uzonensis</name>
    <dbReference type="NCBI Taxonomy" id="353224"/>
    <lineage>
        <taxon>Bacteria</taxon>
        <taxon>Bacillati</taxon>
        <taxon>Bacillota</taxon>
        <taxon>Bacilli</taxon>
        <taxon>Bacillales</taxon>
        <taxon>Bacillaceae</taxon>
        <taxon>Caldalkalibacillus</taxon>
    </lineage>
</organism>
<dbReference type="PROSITE" id="PS00136">
    <property type="entry name" value="SUBTILASE_ASP"/>
    <property type="match status" value="1"/>
</dbReference>
<dbReference type="CDD" id="cd07477">
    <property type="entry name" value="Peptidases_S8_Subtilisin_subset"/>
    <property type="match status" value="1"/>
</dbReference>
<gene>
    <name evidence="8" type="ORF">J2S00_000516</name>
</gene>
<dbReference type="PROSITE" id="PS51892">
    <property type="entry name" value="SUBTILASE"/>
    <property type="match status" value="1"/>
</dbReference>
<dbReference type="SUPFAM" id="SSF52743">
    <property type="entry name" value="Subtilisin-like"/>
    <property type="match status" value="1"/>
</dbReference>
<keyword evidence="5 6" id="KW-0720">Serine protease</keyword>
<feature type="domain" description="Peptidase S8/S53" evidence="7">
    <location>
        <begin position="102"/>
        <end position="343"/>
    </location>
</feature>
<dbReference type="Pfam" id="PF00082">
    <property type="entry name" value="Peptidase_S8"/>
    <property type="match status" value="1"/>
</dbReference>
<keyword evidence="2 6" id="KW-0645">Protease</keyword>
<dbReference type="Gene3D" id="3.40.50.200">
    <property type="entry name" value="Peptidase S8/S53 domain"/>
    <property type="match status" value="1"/>
</dbReference>
<keyword evidence="3" id="KW-0479">Metal-binding</keyword>
<dbReference type="EMBL" id="JAUSUQ010000001">
    <property type="protein sequence ID" value="MDQ0337746.1"/>
    <property type="molecule type" value="Genomic_DNA"/>
</dbReference>
<dbReference type="InterPro" id="IPR023827">
    <property type="entry name" value="Peptidase_S8_Asp-AS"/>
</dbReference>
<feature type="active site" description="Charge relay system" evidence="6">
    <location>
        <position position="138"/>
    </location>
</feature>
<comment type="caution">
    <text evidence="8">The sequence shown here is derived from an EMBL/GenBank/DDBJ whole genome shotgun (WGS) entry which is preliminary data.</text>
</comment>
<dbReference type="InterPro" id="IPR000209">
    <property type="entry name" value="Peptidase_S8/S53_dom"/>
</dbReference>
<evidence type="ECO:0000256" key="6">
    <source>
        <dbReference type="PROSITE-ProRule" id="PRU01240"/>
    </source>
</evidence>
<reference evidence="8 9" key="1">
    <citation type="submission" date="2023-07" db="EMBL/GenBank/DDBJ databases">
        <title>Genomic Encyclopedia of Type Strains, Phase IV (KMG-IV): sequencing the most valuable type-strain genomes for metagenomic binning, comparative biology and taxonomic classification.</title>
        <authorList>
            <person name="Goeker M."/>
        </authorList>
    </citation>
    <scope>NUCLEOTIDE SEQUENCE [LARGE SCALE GENOMIC DNA]</scope>
    <source>
        <strain evidence="8 9">DSM 17740</strain>
    </source>
</reference>
<evidence type="ECO:0000256" key="3">
    <source>
        <dbReference type="ARBA" id="ARBA00022723"/>
    </source>
</evidence>
<dbReference type="PRINTS" id="PR00723">
    <property type="entry name" value="SUBTILISIN"/>
</dbReference>
<evidence type="ECO:0000256" key="4">
    <source>
        <dbReference type="ARBA" id="ARBA00022801"/>
    </source>
</evidence>
<dbReference type="GO" id="GO:0006508">
    <property type="term" value="P:proteolysis"/>
    <property type="evidence" value="ECO:0007669"/>
    <property type="project" value="UniProtKB-KW"/>
</dbReference>
<comment type="similarity">
    <text evidence="1 6">Belongs to the peptidase S8 family.</text>
</comment>
<dbReference type="PANTHER" id="PTHR43806:SF11">
    <property type="entry name" value="CEREVISIN-RELATED"/>
    <property type="match status" value="1"/>
</dbReference>
<accession>A0ABU0CMV3</accession>
<feature type="active site" description="Charge relay system" evidence="6">
    <location>
        <position position="108"/>
    </location>
</feature>
<evidence type="ECO:0000256" key="2">
    <source>
        <dbReference type="ARBA" id="ARBA00022670"/>
    </source>
</evidence>
<dbReference type="InterPro" id="IPR036852">
    <property type="entry name" value="Peptidase_S8/S53_dom_sf"/>
</dbReference>
<keyword evidence="9" id="KW-1185">Reference proteome</keyword>
<dbReference type="PANTHER" id="PTHR43806">
    <property type="entry name" value="PEPTIDASE S8"/>
    <property type="match status" value="1"/>
</dbReference>
<evidence type="ECO:0000256" key="5">
    <source>
        <dbReference type="ARBA" id="ARBA00022825"/>
    </source>
</evidence>
<feature type="active site" description="Charge relay system" evidence="6">
    <location>
        <position position="297"/>
    </location>
</feature>
<evidence type="ECO:0000313" key="9">
    <source>
        <dbReference type="Proteomes" id="UP001232445"/>
    </source>
</evidence>
<evidence type="ECO:0000256" key="1">
    <source>
        <dbReference type="ARBA" id="ARBA00011073"/>
    </source>
</evidence>
<evidence type="ECO:0000313" key="8">
    <source>
        <dbReference type="EMBL" id="MDQ0337746.1"/>
    </source>
</evidence>
<proteinExistence type="inferred from homology"/>
<sequence>MPRYIVKLRKGSLGHCCSVLNNKGKDYLLLKHINALCLSASGQGDLFELLGAEHIVRIDEDATVSLINTTETKVNQETPDRLWGLLRIGATFSGIPRRYPHPKVAVIDTGIDAHPYLRLSKKVVNFSDEKRAKDRHGHGTHLAGIIAGFSPVRNKKNAKRFHGVFPRLPLVNVKAFNKGGTSTISRIILALEWCIAENIRLVNMSFGLDQNHPALYEAIQACADKGMLMTAASGNGGRPGLKYPARYREVIAVGSINHDDQVSHFSQFGTDLDVVAPGEEICSTWRNGRFNILSGTSMACAHVTGTIALMLALKPDLTTAEIRHILSATCERLPTSFLLQGNGLINIKRMVQHVKE</sequence>
<dbReference type="InterPro" id="IPR034202">
    <property type="entry name" value="Subtilisin_Carlsberg-like"/>
</dbReference>
<dbReference type="InterPro" id="IPR050131">
    <property type="entry name" value="Peptidase_S8_subtilisin-like"/>
</dbReference>
<dbReference type="Proteomes" id="UP001232445">
    <property type="component" value="Unassembled WGS sequence"/>
</dbReference>
<protein>
    <submittedName>
        <fullName evidence="8">Subtilisin family serine protease</fullName>
    </submittedName>
</protein>
<dbReference type="GO" id="GO:0008233">
    <property type="term" value="F:peptidase activity"/>
    <property type="evidence" value="ECO:0007669"/>
    <property type="project" value="UniProtKB-KW"/>
</dbReference>
<dbReference type="RefSeq" id="WP_307335081.1">
    <property type="nucleotide sequence ID" value="NZ_JAUSUQ010000001.1"/>
</dbReference>
<name>A0ABU0CMV3_9BACI</name>